<proteinExistence type="inferred from homology"/>
<dbReference type="PRINTS" id="PR00081">
    <property type="entry name" value="GDHRDH"/>
</dbReference>
<dbReference type="PROSITE" id="PS00061">
    <property type="entry name" value="ADH_SHORT"/>
    <property type="match status" value="1"/>
</dbReference>
<dbReference type="Pfam" id="PF00106">
    <property type="entry name" value="adh_short"/>
    <property type="match status" value="1"/>
</dbReference>
<name>A0A1S8A817_ROSNE</name>
<evidence type="ECO:0000256" key="1">
    <source>
        <dbReference type="ARBA" id="ARBA00006484"/>
    </source>
</evidence>
<dbReference type="PANTHER" id="PTHR44169">
    <property type="entry name" value="NADPH-DEPENDENT 1-ACYLDIHYDROXYACETONE PHOSPHATE REDUCTASE"/>
    <property type="match status" value="1"/>
</dbReference>
<keyword evidence="3" id="KW-0560">Oxidoreductase</keyword>
<dbReference type="InterPro" id="IPR020904">
    <property type="entry name" value="Sc_DH/Rdtase_CS"/>
</dbReference>
<dbReference type="EMBL" id="DF977466">
    <property type="protein sequence ID" value="GAW26112.1"/>
    <property type="molecule type" value="Genomic_DNA"/>
</dbReference>
<dbReference type="Proteomes" id="UP000054516">
    <property type="component" value="Unassembled WGS sequence"/>
</dbReference>
<dbReference type="Gene3D" id="3.40.50.720">
    <property type="entry name" value="NAD(P)-binding Rossmann-like Domain"/>
    <property type="match status" value="1"/>
</dbReference>
<evidence type="ECO:0000313" key="4">
    <source>
        <dbReference type="EMBL" id="GAW26112.1"/>
    </source>
</evidence>
<reference evidence="4" key="1">
    <citation type="submission" date="2016-03" db="EMBL/GenBank/DDBJ databases">
        <title>Draft genome sequence of Rosellinia necatrix.</title>
        <authorList>
            <person name="Kanematsu S."/>
        </authorList>
    </citation>
    <scope>NUCLEOTIDE SEQUENCE [LARGE SCALE GENOMIC DNA]</scope>
    <source>
        <strain evidence="4">W97</strain>
    </source>
</reference>
<dbReference type="InterPro" id="IPR036291">
    <property type="entry name" value="NAD(P)-bd_dom_sf"/>
</dbReference>
<dbReference type="AlphaFoldDB" id="A0A1S8A817"/>
<dbReference type="GO" id="GO:0006654">
    <property type="term" value="P:phosphatidic acid biosynthetic process"/>
    <property type="evidence" value="ECO:0007669"/>
    <property type="project" value="TreeGrafter"/>
</dbReference>
<organism evidence="4">
    <name type="scientific">Rosellinia necatrix</name>
    <name type="common">White root-rot fungus</name>
    <dbReference type="NCBI Taxonomy" id="77044"/>
    <lineage>
        <taxon>Eukaryota</taxon>
        <taxon>Fungi</taxon>
        <taxon>Dikarya</taxon>
        <taxon>Ascomycota</taxon>
        <taxon>Pezizomycotina</taxon>
        <taxon>Sordariomycetes</taxon>
        <taxon>Xylariomycetidae</taxon>
        <taxon>Xylariales</taxon>
        <taxon>Xylariaceae</taxon>
        <taxon>Rosellinia</taxon>
    </lineage>
</organism>
<sequence>MAARKTVLITGCSDGGIGSALAVAFQQRGFHVFVTARDPSKMRDLEGLPNTTFLALDVVKPEHIKAAVEEVSKHADTLDCLISNAGRNHFMPILDEDLDTVRGLLEINFIGTIALTQAFAPLLLKAKGMAVYITSTSGHLNIPYMGTYAATKRSIEIVAETLRLELAPFGVGVLEVVTGAVKSKGQTYFGDFKLPQKSVCVLIYPLESLNAFVEVTNCRER</sequence>
<evidence type="ECO:0000313" key="5">
    <source>
        <dbReference type="Proteomes" id="UP000054516"/>
    </source>
</evidence>
<dbReference type="SUPFAM" id="SSF51735">
    <property type="entry name" value="NAD(P)-binding Rossmann-fold domains"/>
    <property type="match status" value="1"/>
</dbReference>
<dbReference type="GO" id="GO:0005783">
    <property type="term" value="C:endoplasmic reticulum"/>
    <property type="evidence" value="ECO:0007669"/>
    <property type="project" value="TreeGrafter"/>
</dbReference>
<evidence type="ECO:0000256" key="2">
    <source>
        <dbReference type="ARBA" id="ARBA00022857"/>
    </source>
</evidence>
<evidence type="ECO:0000256" key="3">
    <source>
        <dbReference type="ARBA" id="ARBA00023002"/>
    </source>
</evidence>
<dbReference type="STRING" id="77044.A0A1S8A817"/>
<dbReference type="OMA" id="INVWGPL"/>
<dbReference type="GO" id="GO:0019433">
    <property type="term" value="P:triglyceride catabolic process"/>
    <property type="evidence" value="ECO:0007669"/>
    <property type="project" value="TreeGrafter"/>
</dbReference>
<dbReference type="InterPro" id="IPR002347">
    <property type="entry name" value="SDR_fam"/>
</dbReference>
<protein>
    <submittedName>
        <fullName evidence="4">Putative NADPH-dependent 1-acyldihydroxyacetone phosphate reductase protein</fullName>
    </submittedName>
</protein>
<dbReference type="PANTHER" id="PTHR44169:SF6">
    <property type="entry name" value="NADPH-DEPENDENT 1-ACYLDIHYDROXYACETONE PHOSPHATE REDUCTASE"/>
    <property type="match status" value="1"/>
</dbReference>
<comment type="similarity">
    <text evidence="1">Belongs to the short-chain dehydrogenases/reductases (SDR) family.</text>
</comment>
<dbReference type="GO" id="GO:0000140">
    <property type="term" value="F:acylglycerone-phosphate reductase (NADP+) activity"/>
    <property type="evidence" value="ECO:0007669"/>
    <property type="project" value="TreeGrafter"/>
</dbReference>
<keyword evidence="5" id="KW-1185">Reference proteome</keyword>
<gene>
    <name evidence="4" type="ORF">SAMD00023353_2100980</name>
</gene>
<dbReference type="OrthoDB" id="2102561at2759"/>
<dbReference type="GO" id="GO:0004806">
    <property type="term" value="F:triacylglycerol lipase activity"/>
    <property type="evidence" value="ECO:0007669"/>
    <property type="project" value="TreeGrafter"/>
</dbReference>
<dbReference type="GO" id="GO:0005811">
    <property type="term" value="C:lipid droplet"/>
    <property type="evidence" value="ECO:0007669"/>
    <property type="project" value="TreeGrafter"/>
</dbReference>
<accession>A0A1S8A817</accession>
<keyword evidence="2" id="KW-0521">NADP</keyword>